<evidence type="ECO:0000313" key="2">
    <source>
        <dbReference type="Proteomes" id="UP001056756"/>
    </source>
</evidence>
<dbReference type="Proteomes" id="UP001056756">
    <property type="component" value="Chromosome"/>
</dbReference>
<dbReference type="EMBL" id="CP097899">
    <property type="protein sequence ID" value="URN94070.1"/>
    <property type="molecule type" value="Genomic_DNA"/>
</dbReference>
<dbReference type="AlphaFoldDB" id="A0A9J6ZD16"/>
<reference evidence="1" key="1">
    <citation type="submission" date="2022-05" db="EMBL/GenBank/DDBJ databases">
        <title>Novel bacterial taxa in a minimal lignocellulolytic consortium and its capacity to transform plastics disclosed by genome-resolved metagenomics.</title>
        <authorList>
            <person name="Rodriguez C.A.D."/>
            <person name="Diaz-Garcia L."/>
            <person name="Herrera K."/>
            <person name="Tarazona N.A."/>
            <person name="Sproer C."/>
            <person name="Overmann J."/>
            <person name="Jimenez D.J."/>
        </authorList>
    </citation>
    <scope>NUCLEOTIDE SEQUENCE</scope>
    <source>
        <strain evidence="1">MAG5</strain>
    </source>
</reference>
<accession>A0A9J6ZD16</accession>
<dbReference type="KEGG" id="plig:NAG76_19945"/>
<gene>
    <name evidence="1" type="ORF">NAG76_19945</name>
</gene>
<protein>
    <submittedName>
        <fullName evidence="1">Uncharacterized protein</fullName>
    </submittedName>
</protein>
<evidence type="ECO:0000313" key="1">
    <source>
        <dbReference type="EMBL" id="URN94070.1"/>
    </source>
</evidence>
<proteinExistence type="predicted"/>
<name>A0A9J6ZD16_9BACL</name>
<sequence>MVTVKVEMKNGKLIKSSNSDGEYIGVYYEPWFWGTNTVDDYYVIGTEKYFDGGSLGDAFDDATGTKKIKKGETASYTAEGKIIVAVHKNKTGYLVVQKEDESLKYEDSFIYFKLK</sequence>
<organism evidence="1 2">
    <name type="scientific">Candidatus Pristimantibacillus lignocellulolyticus</name>
    <dbReference type="NCBI Taxonomy" id="2994561"/>
    <lineage>
        <taxon>Bacteria</taxon>
        <taxon>Bacillati</taxon>
        <taxon>Bacillota</taxon>
        <taxon>Bacilli</taxon>
        <taxon>Bacillales</taxon>
        <taxon>Paenibacillaceae</taxon>
        <taxon>Candidatus Pristimantibacillus</taxon>
    </lineage>
</organism>